<keyword evidence="3" id="KW-1185">Reference proteome</keyword>
<protein>
    <submittedName>
        <fullName evidence="2">Enterophilin-2-related protein</fullName>
    </submittedName>
</protein>
<feature type="coiled-coil region" evidence="1">
    <location>
        <begin position="106"/>
        <end position="259"/>
    </location>
</feature>
<sequence>MEVLEQKIIEGLSDIRQLVTDYEAAREKLKHDKSKLSRLANRSQHERASAEQQAMFLEDCLARAPKQLSNYLNNYSPVEMTKQEARDNLLTVFQQMKYTNSVQIKNRKMNNEIDEMMAKINAQHQLLVKEEATIAELRKHEIDSKQQESEQYERLMKKLNDASDTLQEIRNANKNKKAQLEKIDNSNIELRKKIEKTKEELMQSNEILKNARQETRKLTERRQSTQILSSTLRQNESRLNKIRNENAKLSEEEVRLSDKIGKLSVEYEEKKLKLMRIFSQIEAIEDSLEATITKNRNS</sequence>
<dbReference type="AlphaFoldDB" id="A0A1J4K7V2"/>
<organism evidence="2 3">
    <name type="scientific">Tritrichomonas foetus</name>
    <dbReference type="NCBI Taxonomy" id="1144522"/>
    <lineage>
        <taxon>Eukaryota</taxon>
        <taxon>Metamonada</taxon>
        <taxon>Parabasalia</taxon>
        <taxon>Tritrichomonadida</taxon>
        <taxon>Tritrichomonadidae</taxon>
        <taxon>Tritrichomonas</taxon>
    </lineage>
</organism>
<dbReference type="VEuPathDB" id="TrichDB:TRFO_24613"/>
<evidence type="ECO:0000313" key="3">
    <source>
        <dbReference type="Proteomes" id="UP000179807"/>
    </source>
</evidence>
<dbReference type="EMBL" id="MLAK01000702">
    <property type="protein sequence ID" value="OHT07275.1"/>
    <property type="molecule type" value="Genomic_DNA"/>
</dbReference>
<evidence type="ECO:0000313" key="2">
    <source>
        <dbReference type="EMBL" id="OHT07275.1"/>
    </source>
</evidence>
<feature type="coiled-coil region" evidence="1">
    <location>
        <begin position="12"/>
        <end position="53"/>
    </location>
</feature>
<name>A0A1J4K7V2_9EUKA</name>
<proteinExistence type="predicted"/>
<reference evidence="2" key="1">
    <citation type="submission" date="2016-10" db="EMBL/GenBank/DDBJ databases">
        <authorList>
            <person name="Benchimol M."/>
            <person name="Almeida L.G."/>
            <person name="Vasconcelos A.T."/>
            <person name="Perreira-Neves A."/>
            <person name="Rosa I.A."/>
            <person name="Tasca T."/>
            <person name="Bogo M.R."/>
            <person name="de Souza W."/>
        </authorList>
    </citation>
    <scope>NUCLEOTIDE SEQUENCE [LARGE SCALE GENOMIC DNA]</scope>
    <source>
        <strain evidence="2">K</strain>
    </source>
</reference>
<keyword evidence="1" id="KW-0175">Coiled coil</keyword>
<evidence type="ECO:0000256" key="1">
    <source>
        <dbReference type="SAM" id="Coils"/>
    </source>
</evidence>
<accession>A0A1J4K7V2</accession>
<dbReference type="RefSeq" id="XP_068360411.1">
    <property type="nucleotide sequence ID" value="XM_068503852.1"/>
</dbReference>
<dbReference type="Proteomes" id="UP000179807">
    <property type="component" value="Unassembled WGS sequence"/>
</dbReference>
<comment type="caution">
    <text evidence="2">The sequence shown here is derived from an EMBL/GenBank/DDBJ whole genome shotgun (WGS) entry which is preliminary data.</text>
</comment>
<gene>
    <name evidence="2" type="ORF">TRFO_24613</name>
</gene>
<dbReference type="GeneID" id="94838556"/>